<keyword evidence="2" id="KW-1185">Reference proteome</keyword>
<name>A0ACC6L524_9SPHI</name>
<sequence length="330" mass="37711">MKEDRFTELLAKKMTGELSADESAEFNKLISVNKSYRAEYEQLKDYWAQEARTYPNMQGILAEIKEQAGITQQQTRSYAWIGRTAAILFLTISAVFAYRFFLSKEKFNETTVSWKEVKASSGQVLKLTLADGSRITLNSESGIRYPEVFSGQSREVHLDGEAYFDVAEDHDHPFILHTQEMDIRVLGTAFNVKSYKNDPVKEATLFRGSIEVNLPGLQDKKLKLKPADKIKINGSAYELGKMAYYNAGDQNSMEILWMDNQLAFKNESLESIAHSMARRYGLKMIFNNPATKKLKFSGSFEKETISEALNSLQTVTPFTYKIQRDSVYFY</sequence>
<proteinExistence type="predicted"/>
<protein>
    <submittedName>
        <fullName evidence="1">Ferric-dicitrate binding protein FerR (Iron transport regulator)</fullName>
    </submittedName>
</protein>
<reference evidence="1" key="1">
    <citation type="submission" date="2023-07" db="EMBL/GenBank/DDBJ databases">
        <title>Sorghum-associated microbial communities from plants grown in Nebraska, USA.</title>
        <authorList>
            <person name="Schachtman D."/>
        </authorList>
    </citation>
    <scope>NUCLEOTIDE SEQUENCE</scope>
    <source>
        <strain evidence="1">2697</strain>
    </source>
</reference>
<organism evidence="1 2">
    <name type="scientific">Pedobacter africanus</name>
    <dbReference type="NCBI Taxonomy" id="151894"/>
    <lineage>
        <taxon>Bacteria</taxon>
        <taxon>Pseudomonadati</taxon>
        <taxon>Bacteroidota</taxon>
        <taxon>Sphingobacteriia</taxon>
        <taxon>Sphingobacteriales</taxon>
        <taxon>Sphingobacteriaceae</taxon>
        <taxon>Pedobacter</taxon>
    </lineage>
</organism>
<evidence type="ECO:0000313" key="2">
    <source>
        <dbReference type="Proteomes" id="UP001246858"/>
    </source>
</evidence>
<gene>
    <name evidence="1" type="ORF">J2X78_005186</name>
</gene>
<evidence type="ECO:0000313" key="1">
    <source>
        <dbReference type="EMBL" id="MDR6786591.1"/>
    </source>
</evidence>
<comment type="caution">
    <text evidence="1">The sequence shown here is derived from an EMBL/GenBank/DDBJ whole genome shotgun (WGS) entry which is preliminary data.</text>
</comment>
<dbReference type="EMBL" id="JAVDTF010000007">
    <property type="protein sequence ID" value="MDR6786591.1"/>
    <property type="molecule type" value="Genomic_DNA"/>
</dbReference>
<dbReference type="Proteomes" id="UP001246858">
    <property type="component" value="Unassembled WGS sequence"/>
</dbReference>
<accession>A0ACC6L524</accession>